<sequence>MFKQYQLKNYRFRLVAYVIVLCIIGILVVGSAREGYQTKQIIGVVGGIICMAVVSLIDYKYILRFWPLIYLLIILLLASVYVLGKDANGATRWIAIGGFQFQPSEFCKVLIICFFAAFFTRYRDYLDTWKMLGISLVLAAIPLLLIVKQPNLSTTIIVTLIFITLLFIAGLSYKIIVTILAAGIPVTIVGLILLVNQVLPLEDYQYQRILAWLQPEKYADSAYQQTNSIMAIASGQLWGKGLNNNSIASVKNANFISEPQTDFIFAIIGEELGFVGCIIVIILLFLIVIECILIARRAHGLAGRLICCGVAAWIGFQGFVNVCVATGLMPNTGLPLPFVSYGLTSLVSLFIGIGLVLNVGLQPRKYGSGDNI</sequence>
<keyword evidence="3" id="KW-0133">Cell shape</keyword>
<evidence type="ECO:0000256" key="3">
    <source>
        <dbReference type="ARBA" id="ARBA00022960"/>
    </source>
</evidence>
<accession>A0ABT2TGA5</accession>
<organism evidence="7 8">
    <name type="scientific">Brotonthovivens ammoniilytica</name>
    <dbReference type="NCBI Taxonomy" id="2981725"/>
    <lineage>
        <taxon>Bacteria</taxon>
        <taxon>Bacillati</taxon>
        <taxon>Bacillota</taxon>
        <taxon>Clostridia</taxon>
        <taxon>Lachnospirales</taxon>
        <taxon>Lachnospiraceae</taxon>
        <taxon>Brotonthovivens</taxon>
    </lineage>
</organism>
<feature type="transmembrane region" description="Helical" evidence="6">
    <location>
        <begin position="272"/>
        <end position="293"/>
    </location>
</feature>
<evidence type="ECO:0000313" key="8">
    <source>
        <dbReference type="Proteomes" id="UP001652442"/>
    </source>
</evidence>
<evidence type="ECO:0000256" key="4">
    <source>
        <dbReference type="ARBA" id="ARBA00022989"/>
    </source>
</evidence>
<gene>
    <name evidence="7" type="ORF">OCV88_02605</name>
</gene>
<name>A0ABT2TGA5_9FIRM</name>
<feature type="transmembrane region" description="Helical" evidence="6">
    <location>
        <begin position="12"/>
        <end position="29"/>
    </location>
</feature>
<protein>
    <submittedName>
        <fullName evidence="7">Rod shape-determining protein RodA</fullName>
    </submittedName>
</protein>
<evidence type="ECO:0000313" key="7">
    <source>
        <dbReference type="EMBL" id="MCU6761228.1"/>
    </source>
</evidence>
<feature type="transmembrane region" description="Helical" evidence="6">
    <location>
        <begin position="103"/>
        <end position="122"/>
    </location>
</feature>
<feature type="transmembrane region" description="Helical" evidence="6">
    <location>
        <begin position="152"/>
        <end position="169"/>
    </location>
</feature>
<comment type="subcellular location">
    <subcellularLocation>
        <location evidence="1">Membrane</location>
        <topology evidence="1">Multi-pass membrane protein</topology>
    </subcellularLocation>
</comment>
<dbReference type="Proteomes" id="UP001652442">
    <property type="component" value="Unassembled WGS sequence"/>
</dbReference>
<dbReference type="InterPro" id="IPR001182">
    <property type="entry name" value="FtsW/RodA"/>
</dbReference>
<keyword evidence="2 6" id="KW-0812">Transmembrane</keyword>
<keyword evidence="8" id="KW-1185">Reference proteome</keyword>
<feature type="transmembrane region" description="Helical" evidence="6">
    <location>
        <begin position="341"/>
        <end position="361"/>
    </location>
</feature>
<dbReference type="RefSeq" id="WP_158424073.1">
    <property type="nucleotide sequence ID" value="NZ_JAOQJQ010000001.1"/>
</dbReference>
<comment type="caution">
    <text evidence="7">The sequence shown here is derived from an EMBL/GenBank/DDBJ whole genome shotgun (WGS) entry which is preliminary data.</text>
</comment>
<feature type="transmembrane region" description="Helical" evidence="6">
    <location>
        <begin position="41"/>
        <end position="58"/>
    </location>
</feature>
<evidence type="ECO:0000256" key="5">
    <source>
        <dbReference type="ARBA" id="ARBA00023136"/>
    </source>
</evidence>
<keyword evidence="5 6" id="KW-0472">Membrane</keyword>
<feature type="transmembrane region" description="Helical" evidence="6">
    <location>
        <begin position="129"/>
        <end position="146"/>
    </location>
</feature>
<evidence type="ECO:0000256" key="2">
    <source>
        <dbReference type="ARBA" id="ARBA00022692"/>
    </source>
</evidence>
<reference evidence="7 8" key="1">
    <citation type="journal article" date="2021" name="ISME Commun">
        <title>Automated analysis of genomic sequences facilitates high-throughput and comprehensive description of bacteria.</title>
        <authorList>
            <person name="Hitch T.C.A."/>
        </authorList>
    </citation>
    <scope>NUCLEOTIDE SEQUENCE [LARGE SCALE GENOMIC DNA]</scope>
    <source>
        <strain evidence="7 8">Sanger_109</strain>
    </source>
</reference>
<feature type="transmembrane region" description="Helical" evidence="6">
    <location>
        <begin position="176"/>
        <end position="195"/>
    </location>
</feature>
<dbReference type="Pfam" id="PF01098">
    <property type="entry name" value="FTSW_RODA_SPOVE"/>
    <property type="match status" value="1"/>
</dbReference>
<feature type="transmembrane region" description="Helical" evidence="6">
    <location>
        <begin position="65"/>
        <end position="83"/>
    </location>
</feature>
<dbReference type="PANTHER" id="PTHR30474">
    <property type="entry name" value="CELL CYCLE PROTEIN"/>
    <property type="match status" value="1"/>
</dbReference>
<dbReference type="EMBL" id="JAOQJQ010000001">
    <property type="protein sequence ID" value="MCU6761228.1"/>
    <property type="molecule type" value="Genomic_DNA"/>
</dbReference>
<proteinExistence type="predicted"/>
<evidence type="ECO:0000256" key="1">
    <source>
        <dbReference type="ARBA" id="ARBA00004141"/>
    </source>
</evidence>
<feature type="transmembrane region" description="Helical" evidence="6">
    <location>
        <begin position="305"/>
        <end position="329"/>
    </location>
</feature>
<keyword evidence="4 6" id="KW-1133">Transmembrane helix</keyword>
<evidence type="ECO:0000256" key="6">
    <source>
        <dbReference type="SAM" id="Phobius"/>
    </source>
</evidence>